<reference evidence="1 2" key="1">
    <citation type="submission" date="2016-11" db="EMBL/GenBank/DDBJ databases">
        <title>The macronuclear genome of Stentor coeruleus: a giant cell with tiny introns.</title>
        <authorList>
            <person name="Slabodnick M."/>
            <person name="Ruby J.G."/>
            <person name="Reiff S.B."/>
            <person name="Swart E.C."/>
            <person name="Gosai S."/>
            <person name="Prabakaran S."/>
            <person name="Witkowska E."/>
            <person name="Larue G.E."/>
            <person name="Fisher S."/>
            <person name="Freeman R.M."/>
            <person name="Gunawardena J."/>
            <person name="Chu W."/>
            <person name="Stover N.A."/>
            <person name="Gregory B.D."/>
            <person name="Nowacki M."/>
            <person name="Derisi J."/>
            <person name="Roy S.W."/>
            <person name="Marshall W.F."/>
            <person name="Sood P."/>
        </authorList>
    </citation>
    <scope>NUCLEOTIDE SEQUENCE [LARGE SCALE GENOMIC DNA]</scope>
    <source>
        <strain evidence="1">WM001</strain>
    </source>
</reference>
<comment type="caution">
    <text evidence="1">The sequence shown here is derived from an EMBL/GenBank/DDBJ whole genome shotgun (WGS) entry which is preliminary data.</text>
</comment>
<sequence>MEQSYLDRINQIESLKDRLFEVSARVDNPIIWNHNLKQTIFEFLQFNNLPKWPLSSAIEKFINSIKVQNFYPRTMYEAFLSIQLKILKDSFLNNYKVMDLIQDFFIFFDNILSKLESGKFQTETLNYEINLYIETVKIDHAFLQLNFEEIASTYYNIKHDDYFIINFAYFCLMNNSTIKTNIFSHVTNSLTKILIEYLKIWFSNFEAFENLAVEKKIYIKANLLTVINSRMIDLKFVKKFMKANLKPLSDKHIQIFKTITNTRACKEAFKEFIDEALQIGDAPFKTLQEGMNMIDYAVEHIIKNTTNFYAFMPELKHAFSIYEFIFISDFYKYGIDSKINEAKILLCLLHEVCHIYKRIYNGQDNTNKSNLVLYQGNFQMIPEDGFRFEKFILPLPFNFLYSSSADFLTHESSWNTNQPNFVIELKNITERARREGQHPYSFSRDSGYYVFSCTSHYGFFKSIT</sequence>
<dbReference type="AlphaFoldDB" id="A0A1R2CBR0"/>
<protein>
    <submittedName>
        <fullName evidence="1">Uncharacterized protein</fullName>
    </submittedName>
</protein>
<evidence type="ECO:0000313" key="1">
    <source>
        <dbReference type="EMBL" id="OMJ86441.1"/>
    </source>
</evidence>
<keyword evidence="2" id="KW-1185">Reference proteome</keyword>
<name>A0A1R2CBR0_9CILI</name>
<evidence type="ECO:0000313" key="2">
    <source>
        <dbReference type="Proteomes" id="UP000187209"/>
    </source>
</evidence>
<gene>
    <name evidence="1" type="ORF">SteCoe_12020</name>
</gene>
<proteinExistence type="predicted"/>
<dbReference type="EMBL" id="MPUH01000205">
    <property type="protein sequence ID" value="OMJ86441.1"/>
    <property type="molecule type" value="Genomic_DNA"/>
</dbReference>
<organism evidence="1 2">
    <name type="scientific">Stentor coeruleus</name>
    <dbReference type="NCBI Taxonomy" id="5963"/>
    <lineage>
        <taxon>Eukaryota</taxon>
        <taxon>Sar</taxon>
        <taxon>Alveolata</taxon>
        <taxon>Ciliophora</taxon>
        <taxon>Postciliodesmatophora</taxon>
        <taxon>Heterotrichea</taxon>
        <taxon>Heterotrichida</taxon>
        <taxon>Stentoridae</taxon>
        <taxon>Stentor</taxon>
    </lineage>
</organism>
<dbReference type="Proteomes" id="UP000187209">
    <property type="component" value="Unassembled WGS sequence"/>
</dbReference>
<accession>A0A1R2CBR0</accession>